<reference evidence="8 9" key="1">
    <citation type="submission" date="2018-10" db="EMBL/GenBank/DDBJ databases">
        <title>Sequencing the genomes of 1000 actinobacteria strains.</title>
        <authorList>
            <person name="Klenk H.-P."/>
        </authorList>
    </citation>
    <scope>NUCLEOTIDE SEQUENCE [LARGE SCALE GENOMIC DNA]</scope>
    <source>
        <strain evidence="8 9">DSM 44267</strain>
    </source>
</reference>
<dbReference type="Proteomes" id="UP000278440">
    <property type="component" value="Unassembled WGS sequence"/>
</dbReference>
<dbReference type="GO" id="GO:0022857">
    <property type="term" value="F:transmembrane transporter activity"/>
    <property type="evidence" value="ECO:0007669"/>
    <property type="project" value="InterPro"/>
</dbReference>
<feature type="transmembrane region" description="Helical" evidence="7">
    <location>
        <begin position="499"/>
        <end position="516"/>
    </location>
</feature>
<evidence type="ECO:0000313" key="9">
    <source>
        <dbReference type="Proteomes" id="UP000278440"/>
    </source>
</evidence>
<comment type="subcellular location">
    <subcellularLocation>
        <location evidence="1">Cell membrane</location>
        <topology evidence="1">Multi-pass membrane protein</topology>
    </subcellularLocation>
</comment>
<dbReference type="PANTHER" id="PTHR23513:SF18">
    <property type="entry name" value="INTEGRAL MEMBRANE PROTEIN"/>
    <property type="match status" value="1"/>
</dbReference>
<feature type="region of interest" description="Disordered" evidence="6">
    <location>
        <begin position="1"/>
        <end position="68"/>
    </location>
</feature>
<dbReference type="SUPFAM" id="SSF103473">
    <property type="entry name" value="MFS general substrate transporter"/>
    <property type="match status" value="1"/>
</dbReference>
<organism evidence="8 9">
    <name type="scientific">Terracoccus luteus</name>
    <dbReference type="NCBI Taxonomy" id="53356"/>
    <lineage>
        <taxon>Bacteria</taxon>
        <taxon>Bacillati</taxon>
        <taxon>Actinomycetota</taxon>
        <taxon>Actinomycetes</taxon>
        <taxon>Micrococcales</taxon>
        <taxon>Intrasporangiaceae</taxon>
        <taxon>Terracoccus</taxon>
    </lineage>
</organism>
<gene>
    <name evidence="8" type="ORF">DFJ68_2354</name>
</gene>
<keyword evidence="3 7" id="KW-0812">Transmembrane</keyword>
<dbReference type="EMBL" id="RBXT01000001">
    <property type="protein sequence ID" value="RKT78900.1"/>
    <property type="molecule type" value="Genomic_DNA"/>
</dbReference>
<evidence type="ECO:0000256" key="2">
    <source>
        <dbReference type="ARBA" id="ARBA00022475"/>
    </source>
</evidence>
<evidence type="ECO:0000256" key="1">
    <source>
        <dbReference type="ARBA" id="ARBA00004651"/>
    </source>
</evidence>
<feature type="transmembrane region" description="Helical" evidence="7">
    <location>
        <begin position="382"/>
        <end position="405"/>
    </location>
</feature>
<dbReference type="InterPro" id="IPR011701">
    <property type="entry name" value="MFS"/>
</dbReference>
<feature type="transmembrane region" description="Helical" evidence="7">
    <location>
        <begin position="230"/>
        <end position="250"/>
    </location>
</feature>
<name>A0A495XWE8_9MICO</name>
<keyword evidence="2" id="KW-1003">Cell membrane</keyword>
<keyword evidence="9" id="KW-1185">Reference proteome</keyword>
<dbReference type="PANTHER" id="PTHR23513">
    <property type="entry name" value="INTEGRAL MEMBRANE EFFLUX PROTEIN-RELATED"/>
    <property type="match status" value="1"/>
</dbReference>
<feature type="compositionally biased region" description="Pro residues" evidence="6">
    <location>
        <begin position="303"/>
        <end position="312"/>
    </location>
</feature>
<evidence type="ECO:0000256" key="6">
    <source>
        <dbReference type="SAM" id="MobiDB-lite"/>
    </source>
</evidence>
<keyword evidence="4 7" id="KW-1133">Transmembrane helix</keyword>
<protein>
    <submittedName>
        <fullName evidence="8">MFS transporter</fullName>
    </submittedName>
</protein>
<feature type="transmembrane region" description="Helical" evidence="7">
    <location>
        <begin position="412"/>
        <end position="432"/>
    </location>
</feature>
<feature type="compositionally biased region" description="Basic residues" evidence="6">
    <location>
        <begin position="48"/>
        <end position="64"/>
    </location>
</feature>
<feature type="transmembrane region" description="Helical" evidence="7">
    <location>
        <begin position="471"/>
        <end position="493"/>
    </location>
</feature>
<evidence type="ECO:0000313" key="8">
    <source>
        <dbReference type="EMBL" id="RKT78900.1"/>
    </source>
</evidence>
<dbReference type="Gene3D" id="1.20.1250.20">
    <property type="entry name" value="MFS general substrate transporter like domains"/>
    <property type="match status" value="1"/>
</dbReference>
<accession>A0A495XWE8</accession>
<evidence type="ECO:0000256" key="4">
    <source>
        <dbReference type="ARBA" id="ARBA00022989"/>
    </source>
</evidence>
<evidence type="ECO:0000256" key="7">
    <source>
        <dbReference type="SAM" id="Phobius"/>
    </source>
</evidence>
<keyword evidence="5 7" id="KW-0472">Membrane</keyword>
<dbReference type="Pfam" id="PF07690">
    <property type="entry name" value="MFS_1"/>
    <property type="match status" value="1"/>
</dbReference>
<proteinExistence type="predicted"/>
<dbReference type="InterPro" id="IPR036259">
    <property type="entry name" value="MFS_trans_sf"/>
</dbReference>
<sequence length="537" mass="55427">MRGQDDGVGPYDRSPTPEAAEAPGVAAAPGAPHAPDSATTASDGTRPPGRRRLRSAGGHLHRATRGGARLTARSGRYAAAKYHAYTHSGGAGESGLARLTELQASHSAGDAAMMLALAGTLFFDPQTAQARGQVAIFLLLTMVPFTLVAPLVGPLLDRFGHGRRWAIGSTLAVRAFLCWVLGEAINNDSAWLYPAALGCLVASKAYTITRSAAVPRLLPAGTTLVRANSKASMAGVIGAVVGGAMGGAALLAGPSWALRVAFVVFVVGTIQAIRLPARVDSAAGELDPEQTVAIPVQPTALPTDPPTDPPTDTPSDTPTTEPASTDASGLVGRLRRRVRAIPWPVMHALWSTGATRLLTGFVLLFMAFLAKERPIGDLHAGVVLAVLAVAIGVGNASGSVLGNTLKDFHPHLVALTAALATVAASVAAAVSYGLVTVIVVGLVQGVSAQLSKLCFDSLVQREVPERVRTSVFAWSETVLQVLWVVGGTLGIVLPLDPRIGFGACAVGLLGCVVMALRQRRLAGPRTAPHRATGRMGR</sequence>
<dbReference type="GO" id="GO:0005886">
    <property type="term" value="C:plasma membrane"/>
    <property type="evidence" value="ECO:0007669"/>
    <property type="project" value="UniProtKB-SubCell"/>
</dbReference>
<evidence type="ECO:0000256" key="3">
    <source>
        <dbReference type="ARBA" id="ARBA00022692"/>
    </source>
</evidence>
<dbReference type="AlphaFoldDB" id="A0A495XWE8"/>
<feature type="compositionally biased region" description="Low complexity" evidence="6">
    <location>
        <begin position="16"/>
        <end position="35"/>
    </location>
</feature>
<feature type="transmembrane region" description="Helical" evidence="7">
    <location>
        <begin position="134"/>
        <end position="153"/>
    </location>
</feature>
<feature type="region of interest" description="Disordered" evidence="6">
    <location>
        <begin position="295"/>
        <end position="330"/>
    </location>
</feature>
<feature type="transmembrane region" description="Helical" evidence="7">
    <location>
        <begin position="345"/>
        <end position="370"/>
    </location>
</feature>
<comment type="caution">
    <text evidence="8">The sequence shown here is derived from an EMBL/GenBank/DDBJ whole genome shotgun (WGS) entry which is preliminary data.</text>
</comment>
<feature type="compositionally biased region" description="Low complexity" evidence="6">
    <location>
        <begin position="313"/>
        <end position="330"/>
    </location>
</feature>
<evidence type="ECO:0000256" key="5">
    <source>
        <dbReference type="ARBA" id="ARBA00023136"/>
    </source>
</evidence>